<dbReference type="AlphaFoldDB" id="A0AA35TU43"/>
<evidence type="ECO:0000313" key="1">
    <source>
        <dbReference type="EMBL" id="CAI8053913.1"/>
    </source>
</evidence>
<name>A0AA35TU43_GEOBA</name>
<evidence type="ECO:0000313" key="2">
    <source>
        <dbReference type="Proteomes" id="UP001174909"/>
    </source>
</evidence>
<protein>
    <recommendedName>
        <fullName evidence="3">DUF2332 domain-containing protein</fullName>
    </recommendedName>
</protein>
<dbReference type="PIRSF" id="PIRSF012608">
    <property type="entry name" value="UCP012608"/>
    <property type="match status" value="1"/>
</dbReference>
<keyword evidence="2" id="KW-1185">Reference proteome</keyword>
<reference evidence="1" key="1">
    <citation type="submission" date="2023-03" db="EMBL/GenBank/DDBJ databases">
        <authorList>
            <person name="Steffen K."/>
            <person name="Cardenas P."/>
        </authorList>
    </citation>
    <scope>NUCLEOTIDE SEQUENCE</scope>
</reference>
<evidence type="ECO:0008006" key="3">
    <source>
        <dbReference type="Google" id="ProtNLM"/>
    </source>
</evidence>
<dbReference type="Proteomes" id="UP001174909">
    <property type="component" value="Unassembled WGS sequence"/>
</dbReference>
<dbReference type="Pfam" id="PF10094">
    <property type="entry name" value="DUF2332"/>
    <property type="match status" value="1"/>
</dbReference>
<proteinExistence type="predicted"/>
<organism evidence="1 2">
    <name type="scientific">Geodia barretti</name>
    <name type="common">Barrett's horny sponge</name>
    <dbReference type="NCBI Taxonomy" id="519541"/>
    <lineage>
        <taxon>Eukaryota</taxon>
        <taxon>Metazoa</taxon>
        <taxon>Porifera</taxon>
        <taxon>Demospongiae</taxon>
        <taxon>Heteroscleromorpha</taxon>
        <taxon>Tetractinellida</taxon>
        <taxon>Astrophorina</taxon>
        <taxon>Geodiidae</taxon>
        <taxon>Geodia</taxon>
    </lineage>
</organism>
<gene>
    <name evidence="1" type="ORF">GBAR_LOCUS29464</name>
</gene>
<accession>A0AA35TU43</accession>
<comment type="caution">
    <text evidence="1">The sequence shown here is derived from an EMBL/GenBank/DDBJ whole genome shotgun (WGS) entry which is preliminary data.</text>
</comment>
<sequence>MKEVGGCQSASAHTSLKFQLPLIERNRILASKVGGRVSADALRQSIARKFVRASELEQRGASPLYERLSLGIAQDPALLTIAAEGRRDQPLPNLFLAAVHMLLLSGVRHELAKFYPSVTGNPSTAEEPFLHFRSFCLEHAEQIKRTIVERRVQTNVVERCGLLLPAFAIVAERLDHKPLHLVEIGCSAGLNLLWDKYGFNYGTGRSYGDCSSAVQISVELRGEAAPPLPDMIPPIAARVGIDLNPIDVRDDDATQWLRALVWPEDAARLQRLNAAMSIARADPPTLLKGDALELLPGALADASDDAAFIVYHTHTVNQFSAEARQRLDELLSQEGSRRDLYWISSEYRASPRRWLTDDAESVRPTLQLVSFEGGMRQERTLARCHHHGRWMEWLGD</sequence>
<dbReference type="InterPro" id="IPR011200">
    <property type="entry name" value="UCP012608"/>
</dbReference>
<dbReference type="EMBL" id="CASHTH010004130">
    <property type="protein sequence ID" value="CAI8053913.1"/>
    <property type="molecule type" value="Genomic_DNA"/>
</dbReference>